<protein>
    <recommendedName>
        <fullName evidence="3">Pentapeptide repeat-containing protein</fullName>
    </recommendedName>
</protein>
<dbReference type="Proteomes" id="UP001189429">
    <property type="component" value="Unassembled WGS sequence"/>
</dbReference>
<proteinExistence type="predicted"/>
<reference evidence="1" key="1">
    <citation type="submission" date="2023-10" db="EMBL/GenBank/DDBJ databases">
        <authorList>
            <person name="Chen Y."/>
            <person name="Shah S."/>
            <person name="Dougan E. K."/>
            <person name="Thang M."/>
            <person name="Chan C."/>
        </authorList>
    </citation>
    <scope>NUCLEOTIDE SEQUENCE [LARGE SCALE GENOMIC DNA]</scope>
</reference>
<evidence type="ECO:0000313" key="1">
    <source>
        <dbReference type="EMBL" id="CAK0833022.1"/>
    </source>
</evidence>
<gene>
    <name evidence="1" type="ORF">PCOR1329_LOCUS30853</name>
</gene>
<keyword evidence="2" id="KW-1185">Reference proteome</keyword>
<evidence type="ECO:0008006" key="3">
    <source>
        <dbReference type="Google" id="ProtNLM"/>
    </source>
</evidence>
<comment type="caution">
    <text evidence="1">The sequence shown here is derived from an EMBL/GenBank/DDBJ whole genome shotgun (WGS) entry which is preliminary data.</text>
</comment>
<dbReference type="Gene3D" id="2.160.20.80">
    <property type="entry name" value="E3 ubiquitin-protein ligase SopA"/>
    <property type="match status" value="1"/>
</dbReference>
<accession>A0ABN9SML2</accession>
<name>A0ABN9SML2_9DINO</name>
<sequence>MELPARASILLDDVIFNDGAWFSCESARITRWQQVRIDGPVKLEDVTFNDRVEGACFSPGSVFDNCNFEFGMGNVAAVECTFTNCKMDSAMKNYHMAHCNFVGSYFENCAFLPNYPNRGATLYESEEASNFSFARFKQCTLFGRTAAFKFGDQKLSAAWNLHQAQLV</sequence>
<organism evidence="1 2">
    <name type="scientific">Prorocentrum cordatum</name>
    <dbReference type="NCBI Taxonomy" id="2364126"/>
    <lineage>
        <taxon>Eukaryota</taxon>
        <taxon>Sar</taxon>
        <taxon>Alveolata</taxon>
        <taxon>Dinophyceae</taxon>
        <taxon>Prorocentrales</taxon>
        <taxon>Prorocentraceae</taxon>
        <taxon>Prorocentrum</taxon>
    </lineage>
</organism>
<dbReference type="EMBL" id="CAUYUJ010012002">
    <property type="protein sequence ID" value="CAK0833022.1"/>
    <property type="molecule type" value="Genomic_DNA"/>
</dbReference>
<evidence type="ECO:0000313" key="2">
    <source>
        <dbReference type="Proteomes" id="UP001189429"/>
    </source>
</evidence>